<dbReference type="AlphaFoldDB" id="A0A4P9J055"/>
<dbReference type="NCBIfam" id="NF038257">
    <property type="entry name" value="exopoly_VpsP"/>
    <property type="match status" value="1"/>
</dbReference>
<dbReference type="Proteomes" id="UP000310065">
    <property type="component" value="Chromosome L1"/>
</dbReference>
<evidence type="ECO:0000313" key="2">
    <source>
        <dbReference type="Proteomes" id="UP000310065"/>
    </source>
</evidence>
<proteinExistence type="predicted"/>
<gene>
    <name evidence="1" type="ORF">FFU37_05475</name>
</gene>
<dbReference type="EMBL" id="CP040558">
    <property type="protein sequence ID" value="QCU73939.1"/>
    <property type="molecule type" value="Genomic_DNA"/>
</dbReference>
<dbReference type="GeneID" id="88775092"/>
<evidence type="ECO:0000313" key="1">
    <source>
        <dbReference type="EMBL" id="QCU73939.1"/>
    </source>
</evidence>
<sequence>MPNTNKAVKYVQILLLAVFTMVICVSSFKSMRANAWFFNAKNTLQTVNVQNNNQQELQLAMEAINIAIELDPKHPHYLQLSAHIKLLQLVAINEANNDILLAYKQTEQLLLKSVAVRKTWAETWIALAQVVSYQEGPSERVYEYIQQAKKVGPYKFDVQLGIIQIALMNWQQLPPKYKALYVNELKLAVKHGHKFARAFEVAKQVEALPILCLSLKFGTHFEPVRTSWIFKKQCK</sequence>
<organism evidence="1 2">
    <name type="scientific">Pseudoalteromonas distincta</name>
    <dbReference type="NCBI Taxonomy" id="77608"/>
    <lineage>
        <taxon>Bacteria</taxon>
        <taxon>Pseudomonadati</taxon>
        <taxon>Pseudomonadota</taxon>
        <taxon>Gammaproteobacteria</taxon>
        <taxon>Alteromonadales</taxon>
        <taxon>Pseudoalteromonadaceae</taxon>
        <taxon>Pseudoalteromonas</taxon>
    </lineage>
</organism>
<accession>A0A4P9J055</accession>
<evidence type="ECO:0008006" key="3">
    <source>
        <dbReference type="Google" id="ProtNLM"/>
    </source>
</evidence>
<dbReference type="KEGG" id="pdv:FFU37_05475"/>
<reference evidence="1 2" key="1">
    <citation type="submission" date="2019-05" db="EMBL/GenBank/DDBJ databases">
        <title>Complete genome sequence of Pseudoalteromonas sp. 16-SW-7(T) isolated from the Okhotsk Sea, Russia.</title>
        <authorList>
            <person name="Nguyen T.H."/>
            <person name="Nedashkovskaya O.I."/>
            <person name="Kim S.-G."/>
        </authorList>
    </citation>
    <scope>NUCLEOTIDE SEQUENCE [LARGE SCALE GENOMIC DNA]</scope>
    <source>
        <strain evidence="1 2">16-SW-7</strain>
    </source>
</reference>
<name>A0A4P9J055_9GAMM</name>
<dbReference type="RefSeq" id="WP_138488926.1">
    <property type="nucleotide sequence ID" value="NZ_CP040558.1"/>
</dbReference>
<protein>
    <recommendedName>
        <fullName evidence="3">Tetratricopeptide repeat protein</fullName>
    </recommendedName>
</protein>